<dbReference type="SUPFAM" id="SSF109604">
    <property type="entry name" value="HD-domain/PDEase-like"/>
    <property type="match status" value="1"/>
</dbReference>
<keyword evidence="3" id="KW-1185">Reference proteome</keyword>
<proteinExistence type="predicted"/>
<dbReference type="EMBL" id="JAPQER010000003">
    <property type="protein sequence ID" value="MCY6484693.1"/>
    <property type="molecule type" value="Genomic_DNA"/>
</dbReference>
<dbReference type="SMART" id="SM00471">
    <property type="entry name" value="HDc"/>
    <property type="match status" value="1"/>
</dbReference>
<comment type="caution">
    <text evidence="2">The sequence shown here is derived from an EMBL/GenBank/DDBJ whole genome shotgun (WGS) entry which is preliminary data.</text>
</comment>
<accession>A0ABT4D0C9</accession>
<dbReference type="PROSITE" id="PS51831">
    <property type="entry name" value="HD"/>
    <property type="match status" value="1"/>
</dbReference>
<evidence type="ECO:0000259" key="1">
    <source>
        <dbReference type="PROSITE" id="PS51831"/>
    </source>
</evidence>
<dbReference type="Gene3D" id="1.10.3210.10">
    <property type="entry name" value="Hypothetical protein af1432"/>
    <property type="match status" value="1"/>
</dbReference>
<sequence length="164" mass="19629">MERVSKILYHEKFNEYLKKIMKYERKREFCKHDIQHFLDTARIAYILNLEKGFNIHKEVVYGAALLHDIGRWREYENGIPHNIASSDLSEKILIDSGFSKIEIQKIKKAILNHRKKDKDIIEEKEAYLSDIIYAADKLSRNCFCCRSRKKCNWSDEKKNLNLKY</sequence>
<dbReference type="Proteomes" id="UP001078443">
    <property type="component" value="Unassembled WGS sequence"/>
</dbReference>
<feature type="domain" description="HD" evidence="1">
    <location>
        <begin position="33"/>
        <end position="141"/>
    </location>
</feature>
<gene>
    <name evidence="2" type="ORF">OW763_10105</name>
</gene>
<evidence type="ECO:0000313" key="3">
    <source>
        <dbReference type="Proteomes" id="UP001078443"/>
    </source>
</evidence>
<organism evidence="2 3">
    <name type="scientific">Clostridium aestuarii</name>
    <dbReference type="NCBI Taxonomy" id="338193"/>
    <lineage>
        <taxon>Bacteria</taxon>
        <taxon>Bacillati</taxon>
        <taxon>Bacillota</taxon>
        <taxon>Clostridia</taxon>
        <taxon>Eubacteriales</taxon>
        <taxon>Clostridiaceae</taxon>
        <taxon>Clostridium</taxon>
    </lineage>
</organism>
<protein>
    <submittedName>
        <fullName evidence="2">HD domain-containing protein</fullName>
    </submittedName>
</protein>
<name>A0ABT4D0C9_9CLOT</name>
<dbReference type="Pfam" id="PF01966">
    <property type="entry name" value="HD"/>
    <property type="match status" value="1"/>
</dbReference>
<dbReference type="InterPro" id="IPR003607">
    <property type="entry name" value="HD/PDEase_dom"/>
</dbReference>
<evidence type="ECO:0000313" key="2">
    <source>
        <dbReference type="EMBL" id="MCY6484693.1"/>
    </source>
</evidence>
<dbReference type="InterPro" id="IPR006674">
    <property type="entry name" value="HD_domain"/>
</dbReference>
<dbReference type="CDD" id="cd00077">
    <property type="entry name" value="HDc"/>
    <property type="match status" value="1"/>
</dbReference>
<reference evidence="2" key="1">
    <citation type="submission" date="2022-12" db="EMBL/GenBank/DDBJ databases">
        <authorList>
            <person name="Wang J."/>
        </authorList>
    </citation>
    <scope>NUCLEOTIDE SEQUENCE</scope>
    <source>
        <strain evidence="2">HY-45-18</strain>
    </source>
</reference>